<dbReference type="Pfam" id="PF00561">
    <property type="entry name" value="Abhydrolase_1"/>
    <property type="match status" value="1"/>
</dbReference>
<organism evidence="4 5">
    <name type="scientific">Paenibacillus profundus</name>
    <dbReference type="NCBI Taxonomy" id="1173085"/>
    <lineage>
        <taxon>Bacteria</taxon>
        <taxon>Bacillati</taxon>
        <taxon>Bacillota</taxon>
        <taxon>Bacilli</taxon>
        <taxon>Bacillales</taxon>
        <taxon>Paenibacillaceae</taxon>
        <taxon>Paenibacillus</taxon>
    </lineage>
</organism>
<dbReference type="SUPFAM" id="SSF53474">
    <property type="entry name" value="alpha/beta-Hydrolases"/>
    <property type="match status" value="1"/>
</dbReference>
<dbReference type="InterPro" id="IPR050266">
    <property type="entry name" value="AB_hydrolase_sf"/>
</dbReference>
<evidence type="ECO:0000313" key="5">
    <source>
        <dbReference type="Proteomes" id="UP001199916"/>
    </source>
</evidence>
<name>A0ABS8YL71_9BACL</name>
<proteinExistence type="predicted"/>
<protein>
    <submittedName>
        <fullName evidence="4">Alpha/beta hydrolase</fullName>
    </submittedName>
</protein>
<accession>A0ABS8YL71</accession>
<dbReference type="GO" id="GO:0016787">
    <property type="term" value="F:hydrolase activity"/>
    <property type="evidence" value="ECO:0007669"/>
    <property type="project" value="UniProtKB-KW"/>
</dbReference>
<keyword evidence="5" id="KW-1185">Reference proteome</keyword>
<dbReference type="Gene3D" id="3.40.50.1820">
    <property type="entry name" value="alpha/beta hydrolase"/>
    <property type="match status" value="1"/>
</dbReference>
<dbReference type="PANTHER" id="PTHR43798">
    <property type="entry name" value="MONOACYLGLYCEROL LIPASE"/>
    <property type="match status" value="1"/>
</dbReference>
<dbReference type="Proteomes" id="UP001199916">
    <property type="component" value="Unassembled WGS sequence"/>
</dbReference>
<evidence type="ECO:0000256" key="1">
    <source>
        <dbReference type="ARBA" id="ARBA00022801"/>
    </source>
</evidence>
<evidence type="ECO:0000256" key="2">
    <source>
        <dbReference type="SAM" id="Phobius"/>
    </source>
</evidence>
<feature type="domain" description="AB hydrolase-1" evidence="3">
    <location>
        <begin position="73"/>
        <end position="181"/>
    </location>
</feature>
<comment type="caution">
    <text evidence="4">The sequence shown here is derived from an EMBL/GenBank/DDBJ whole genome shotgun (WGS) entry which is preliminary data.</text>
</comment>
<dbReference type="InterPro" id="IPR029058">
    <property type="entry name" value="AB_hydrolase_fold"/>
</dbReference>
<feature type="transmembrane region" description="Helical" evidence="2">
    <location>
        <begin position="20"/>
        <end position="40"/>
    </location>
</feature>
<dbReference type="PANTHER" id="PTHR43798:SF31">
    <property type="entry name" value="AB HYDROLASE SUPERFAMILY PROTEIN YCLE"/>
    <property type="match status" value="1"/>
</dbReference>
<dbReference type="InterPro" id="IPR000073">
    <property type="entry name" value="AB_hydrolase_1"/>
</dbReference>
<dbReference type="EMBL" id="JAJNBZ010000009">
    <property type="protein sequence ID" value="MCE5170289.1"/>
    <property type="molecule type" value="Genomic_DNA"/>
</dbReference>
<reference evidence="4 5" key="1">
    <citation type="submission" date="2021-11" db="EMBL/GenBank/DDBJ databases">
        <title>Draft genome sequence of Paenibacillus profundus YoMME, a new Gram-positive bacteria with exoelectrogenic properties.</title>
        <authorList>
            <person name="Hubenova Y."/>
            <person name="Hubenova E."/>
            <person name="Manasiev Y."/>
            <person name="Peykov S."/>
            <person name="Mitov M."/>
        </authorList>
    </citation>
    <scope>NUCLEOTIDE SEQUENCE [LARGE SCALE GENOMIC DNA]</scope>
    <source>
        <strain evidence="4 5">YoMME</strain>
    </source>
</reference>
<keyword evidence="2" id="KW-0472">Membrane</keyword>
<dbReference type="RefSeq" id="WP_233697060.1">
    <property type="nucleotide sequence ID" value="NZ_JAJNBZ010000009.1"/>
</dbReference>
<keyword evidence="2" id="KW-0812">Transmembrane</keyword>
<gene>
    <name evidence="4" type="ORF">LQV63_13315</name>
</gene>
<keyword evidence="2" id="KW-1133">Transmembrane helix</keyword>
<evidence type="ECO:0000259" key="3">
    <source>
        <dbReference type="Pfam" id="PF00561"/>
    </source>
</evidence>
<keyword evidence="1 4" id="KW-0378">Hydrolase</keyword>
<dbReference type="GO" id="GO:0003677">
    <property type="term" value="F:DNA binding"/>
    <property type="evidence" value="ECO:0007669"/>
    <property type="project" value="UniProtKB-KW"/>
</dbReference>
<sequence length="343" mass="37986">MNTTTGKAKRTSRKNWAKMLVTALAVLVCIIGLGFVYEWVASLQAKQNYPPPGKLVDVGGFRLHVKKIGIGSPTIVFEAGSRESSHIWRDIPEQLAKDATVVTYDRAGYSWSEQADTERTGNRIVQELHTALQQEGIRGPYILVGHSQGGMYSRLFAQQYRDEVAGLVLLDARPEQFSQATDAIFEREGLDPDKAGIPPTALVKLLKASGAMRLFQNSLLAQLPTEERPLYVNVDAASAYLETAEEEDRHMTEVEEAIRDQQLGSLPVRIVTHAIPNDATAFGMSAESSRQLEDIWQDQQKGLLDISTDSELIIAQNSGHMIMHDEPDLVVEIVQGLLAQHRN</sequence>
<keyword evidence="4" id="KW-0238">DNA-binding</keyword>
<evidence type="ECO:0000313" key="4">
    <source>
        <dbReference type="EMBL" id="MCE5170289.1"/>
    </source>
</evidence>